<dbReference type="Proteomes" id="UP001314170">
    <property type="component" value="Unassembled WGS sequence"/>
</dbReference>
<evidence type="ECO:0000313" key="1">
    <source>
        <dbReference type="EMBL" id="CAK7322949.1"/>
    </source>
</evidence>
<keyword evidence="2" id="KW-1185">Reference proteome</keyword>
<accession>A0AAV1QQF7</accession>
<reference evidence="1 2" key="1">
    <citation type="submission" date="2024-01" db="EMBL/GenBank/DDBJ databases">
        <authorList>
            <person name="Waweru B."/>
        </authorList>
    </citation>
    <scope>NUCLEOTIDE SEQUENCE [LARGE SCALE GENOMIC DNA]</scope>
</reference>
<dbReference type="AlphaFoldDB" id="A0AAV1QQF7"/>
<organism evidence="1 2">
    <name type="scientific">Dovyalis caffra</name>
    <dbReference type="NCBI Taxonomy" id="77055"/>
    <lineage>
        <taxon>Eukaryota</taxon>
        <taxon>Viridiplantae</taxon>
        <taxon>Streptophyta</taxon>
        <taxon>Embryophyta</taxon>
        <taxon>Tracheophyta</taxon>
        <taxon>Spermatophyta</taxon>
        <taxon>Magnoliopsida</taxon>
        <taxon>eudicotyledons</taxon>
        <taxon>Gunneridae</taxon>
        <taxon>Pentapetalae</taxon>
        <taxon>rosids</taxon>
        <taxon>fabids</taxon>
        <taxon>Malpighiales</taxon>
        <taxon>Salicaceae</taxon>
        <taxon>Flacourtieae</taxon>
        <taxon>Dovyalis</taxon>
    </lineage>
</organism>
<proteinExistence type="predicted"/>
<protein>
    <submittedName>
        <fullName evidence="1">Uncharacterized protein</fullName>
    </submittedName>
</protein>
<gene>
    <name evidence="1" type="ORF">DCAF_LOCUS563</name>
</gene>
<dbReference type="EMBL" id="CAWUPB010000058">
    <property type="protein sequence ID" value="CAK7322949.1"/>
    <property type="molecule type" value="Genomic_DNA"/>
</dbReference>
<name>A0AAV1QQF7_9ROSI</name>
<sequence>MDGCKPMTILTSMGARDMLDNEWLWVVAFDNAYWILGGGNVRPKPRWVGEIHFIFLVAKKDFEEGQLFDPQASHIYKADIMSAKGILMKS</sequence>
<evidence type="ECO:0000313" key="2">
    <source>
        <dbReference type="Proteomes" id="UP001314170"/>
    </source>
</evidence>
<comment type="caution">
    <text evidence="1">The sequence shown here is derived from an EMBL/GenBank/DDBJ whole genome shotgun (WGS) entry which is preliminary data.</text>
</comment>